<dbReference type="EMBL" id="KQ257455">
    <property type="protein sequence ID" value="KND01228.1"/>
    <property type="molecule type" value="Genomic_DNA"/>
</dbReference>
<gene>
    <name evidence="1" type="ORF">SPPG_09183</name>
</gene>
<evidence type="ECO:0000313" key="1">
    <source>
        <dbReference type="EMBL" id="KND01228.1"/>
    </source>
</evidence>
<reference evidence="1 2" key="1">
    <citation type="submission" date="2009-08" db="EMBL/GenBank/DDBJ databases">
        <title>The Genome Sequence of Spizellomyces punctatus strain DAOM BR117.</title>
        <authorList>
            <consortium name="The Broad Institute Genome Sequencing Platform"/>
            <person name="Russ C."/>
            <person name="Cuomo C."/>
            <person name="Shea T."/>
            <person name="Young S.K."/>
            <person name="Zeng Q."/>
            <person name="Koehrsen M."/>
            <person name="Haas B."/>
            <person name="Borodovsky M."/>
            <person name="Guigo R."/>
            <person name="Alvarado L."/>
            <person name="Berlin A."/>
            <person name="Bochicchio J."/>
            <person name="Borenstein D."/>
            <person name="Chapman S."/>
            <person name="Chen Z."/>
            <person name="Engels R."/>
            <person name="Freedman E."/>
            <person name="Gellesch M."/>
            <person name="Goldberg J."/>
            <person name="Griggs A."/>
            <person name="Gujja S."/>
            <person name="Heiman D."/>
            <person name="Hepburn T."/>
            <person name="Howarth C."/>
            <person name="Jen D."/>
            <person name="Larson L."/>
            <person name="Lewis B."/>
            <person name="Mehta T."/>
            <person name="Park D."/>
            <person name="Pearson M."/>
            <person name="Roberts A."/>
            <person name="Saif S."/>
            <person name="Shenoy N."/>
            <person name="Sisk P."/>
            <person name="Stolte C."/>
            <person name="Sykes S."/>
            <person name="Thomson T."/>
            <person name="Walk T."/>
            <person name="White J."/>
            <person name="Yandava C."/>
            <person name="Burger G."/>
            <person name="Gray M.W."/>
            <person name="Holland P.W.H."/>
            <person name="King N."/>
            <person name="Lang F.B.F."/>
            <person name="Roger A.J."/>
            <person name="Ruiz-Trillo I."/>
            <person name="Lander E."/>
            <person name="Nusbaum C."/>
        </authorList>
    </citation>
    <scope>NUCLEOTIDE SEQUENCE [LARGE SCALE GENOMIC DNA]</scope>
    <source>
        <strain evidence="1 2">DAOM BR117</strain>
    </source>
</reference>
<dbReference type="AlphaFoldDB" id="A0A0L0HJM1"/>
<dbReference type="RefSeq" id="XP_016609267.1">
    <property type="nucleotide sequence ID" value="XM_016757340.1"/>
</dbReference>
<dbReference type="VEuPathDB" id="FungiDB:SPPG_09183"/>
<dbReference type="Proteomes" id="UP000053201">
    <property type="component" value="Unassembled WGS sequence"/>
</dbReference>
<evidence type="ECO:0000313" key="2">
    <source>
        <dbReference type="Proteomes" id="UP000053201"/>
    </source>
</evidence>
<keyword evidence="2" id="KW-1185">Reference proteome</keyword>
<accession>A0A0L0HJM1</accession>
<proteinExistence type="predicted"/>
<dbReference type="InParanoid" id="A0A0L0HJM1"/>
<name>A0A0L0HJM1_SPIPD</name>
<protein>
    <submittedName>
        <fullName evidence="1">Uncharacterized protein</fullName>
    </submittedName>
</protein>
<dbReference type="GeneID" id="27692308"/>
<organism evidence="1 2">
    <name type="scientific">Spizellomyces punctatus (strain DAOM BR117)</name>
    <dbReference type="NCBI Taxonomy" id="645134"/>
    <lineage>
        <taxon>Eukaryota</taxon>
        <taxon>Fungi</taxon>
        <taxon>Fungi incertae sedis</taxon>
        <taxon>Chytridiomycota</taxon>
        <taxon>Chytridiomycota incertae sedis</taxon>
        <taxon>Chytridiomycetes</taxon>
        <taxon>Spizellomycetales</taxon>
        <taxon>Spizellomycetaceae</taxon>
        <taxon>Spizellomyces</taxon>
    </lineage>
</organism>
<sequence length="108" mass="12112">MYKVVVFPLPAWPLSHNARCLSETLIGCCMVGSVLLVITRKTHQSSGRDLQRYLWNDWFRRLAQQEPGDPKAFNKDPLTPTCACNTQTEITCISGTIDQVPAISTCRT</sequence>